<keyword evidence="3" id="KW-1185">Reference proteome</keyword>
<protein>
    <recommendedName>
        <fullName evidence="1">AB hydrolase-1 domain-containing protein</fullName>
    </recommendedName>
</protein>
<gene>
    <name evidence="2" type="ORF">CJD38_16825</name>
</gene>
<dbReference type="PANTHER" id="PTHR43194">
    <property type="entry name" value="HYDROLASE ALPHA/BETA FOLD FAMILY"/>
    <property type="match status" value="1"/>
</dbReference>
<name>A0A2T5MC94_9GAMM</name>
<evidence type="ECO:0000313" key="2">
    <source>
        <dbReference type="EMBL" id="PTU30204.1"/>
    </source>
</evidence>
<reference evidence="2 3" key="1">
    <citation type="submission" date="2018-04" db="EMBL/GenBank/DDBJ databases">
        <title>Novel species isolated from glacier.</title>
        <authorList>
            <person name="Liu Q."/>
            <person name="Xin Y.-H."/>
        </authorList>
    </citation>
    <scope>NUCLEOTIDE SEQUENCE [LARGE SCALE GENOMIC DNA]</scope>
    <source>
        <strain evidence="2 3">GT1R17</strain>
    </source>
</reference>
<dbReference type="Gene3D" id="3.40.50.1820">
    <property type="entry name" value="alpha/beta hydrolase"/>
    <property type="match status" value="1"/>
</dbReference>
<dbReference type="InterPro" id="IPR029058">
    <property type="entry name" value="AB_hydrolase_fold"/>
</dbReference>
<dbReference type="Proteomes" id="UP000244248">
    <property type="component" value="Unassembled WGS sequence"/>
</dbReference>
<dbReference type="InterPro" id="IPR000073">
    <property type="entry name" value="AB_hydrolase_1"/>
</dbReference>
<dbReference type="SUPFAM" id="SSF53474">
    <property type="entry name" value="alpha/beta-Hydrolases"/>
    <property type="match status" value="1"/>
</dbReference>
<organism evidence="2 3">
    <name type="scientific">Stenotrophobium rhamnosiphilum</name>
    <dbReference type="NCBI Taxonomy" id="2029166"/>
    <lineage>
        <taxon>Bacteria</taxon>
        <taxon>Pseudomonadati</taxon>
        <taxon>Pseudomonadota</taxon>
        <taxon>Gammaproteobacteria</taxon>
        <taxon>Nevskiales</taxon>
        <taxon>Nevskiaceae</taxon>
        <taxon>Stenotrophobium</taxon>
    </lineage>
</organism>
<dbReference type="EMBL" id="QANS01000007">
    <property type="protein sequence ID" value="PTU30204.1"/>
    <property type="molecule type" value="Genomic_DNA"/>
</dbReference>
<dbReference type="PANTHER" id="PTHR43194:SF2">
    <property type="entry name" value="PEROXISOMAL MEMBRANE PROTEIN LPX1"/>
    <property type="match status" value="1"/>
</dbReference>
<sequence length="281" mass="30066">MQSSCEQAKTMLSAPEKSAAQLDINAIEKVFGWMTKPEQRAATDQERKALAGATRHQFSFEGLSLSAWIWGQGKPVLLLHGWESRAAHMAAFVPPLLERGFQVIALDAPAHGESQGEFMDVVKYGRAILATASDLGPFAGVIAHSFGAGAALYAYANGLQVPACVQLAGPSTLTSIMRHLSSLVSLNEQSIAHLRTMLNEHAGVPIEVMDIDALQSGRAHPALLIHDPEDRVVPASNSYELLAAWPDASFLRVAGLGHKRILSDVFVVSSAVGFIAHAQSK</sequence>
<dbReference type="AlphaFoldDB" id="A0A2T5MC94"/>
<accession>A0A2T5MC94</accession>
<dbReference type="InterPro" id="IPR050228">
    <property type="entry name" value="Carboxylesterase_BioH"/>
</dbReference>
<evidence type="ECO:0000313" key="3">
    <source>
        <dbReference type="Proteomes" id="UP000244248"/>
    </source>
</evidence>
<dbReference type="Pfam" id="PF00561">
    <property type="entry name" value="Abhydrolase_1"/>
    <property type="match status" value="1"/>
</dbReference>
<proteinExistence type="predicted"/>
<evidence type="ECO:0000259" key="1">
    <source>
        <dbReference type="Pfam" id="PF00561"/>
    </source>
</evidence>
<feature type="domain" description="AB hydrolase-1" evidence="1">
    <location>
        <begin position="74"/>
        <end position="169"/>
    </location>
</feature>
<comment type="caution">
    <text evidence="2">The sequence shown here is derived from an EMBL/GenBank/DDBJ whole genome shotgun (WGS) entry which is preliminary data.</text>
</comment>